<evidence type="ECO:0000256" key="2">
    <source>
        <dbReference type="SAM" id="Phobius"/>
    </source>
</evidence>
<evidence type="ECO:0000313" key="4">
    <source>
        <dbReference type="Proteomes" id="UP000002730"/>
    </source>
</evidence>
<protein>
    <submittedName>
        <fullName evidence="3">Uncharacterized protein</fullName>
    </submittedName>
</protein>
<keyword evidence="2" id="KW-0812">Transmembrane</keyword>
<proteinExistence type="predicted"/>
<feature type="compositionally biased region" description="Basic and acidic residues" evidence="1">
    <location>
        <begin position="67"/>
        <end position="90"/>
    </location>
</feature>
<dbReference type="OrthoDB" id="1952449at2"/>
<keyword evidence="2" id="KW-0472">Membrane</keyword>
<gene>
    <name evidence="3" type="ordered locus">Clocel_1564</name>
</gene>
<dbReference type="HOGENOM" id="CLU_1048478_0_0_9"/>
<dbReference type="KEGG" id="ccb:Clocel_1564"/>
<dbReference type="EMBL" id="CP002160">
    <property type="protein sequence ID" value="ADL51312.1"/>
    <property type="molecule type" value="Genomic_DNA"/>
</dbReference>
<evidence type="ECO:0000313" key="3">
    <source>
        <dbReference type="EMBL" id="ADL51312.1"/>
    </source>
</evidence>
<dbReference type="Proteomes" id="UP000002730">
    <property type="component" value="Chromosome"/>
</dbReference>
<feature type="transmembrane region" description="Helical" evidence="2">
    <location>
        <begin position="25"/>
        <end position="45"/>
    </location>
</feature>
<evidence type="ECO:0000256" key="1">
    <source>
        <dbReference type="SAM" id="MobiDB-lite"/>
    </source>
</evidence>
<organism evidence="3 4">
    <name type="scientific">Clostridium cellulovorans (strain ATCC 35296 / DSM 3052 / OCM 3 / 743B)</name>
    <dbReference type="NCBI Taxonomy" id="573061"/>
    <lineage>
        <taxon>Bacteria</taxon>
        <taxon>Bacillati</taxon>
        <taxon>Bacillota</taxon>
        <taxon>Clostridia</taxon>
        <taxon>Eubacteriales</taxon>
        <taxon>Clostridiaceae</taxon>
        <taxon>Clostridium</taxon>
    </lineage>
</organism>
<keyword evidence="2" id="KW-1133">Transmembrane helix</keyword>
<dbReference type="STRING" id="573061.Clocel_1564"/>
<reference evidence="3 4" key="1">
    <citation type="submission" date="2010-08" db="EMBL/GenBank/DDBJ databases">
        <title>Complete sequence of Clostridium cellulovorans 743B.</title>
        <authorList>
            <consortium name="US DOE Joint Genome Institute"/>
            <person name="Lucas S."/>
            <person name="Copeland A."/>
            <person name="Lapidus A."/>
            <person name="Cheng J.-F."/>
            <person name="Bruce D."/>
            <person name="Goodwin L."/>
            <person name="Pitluck S."/>
            <person name="Chertkov O."/>
            <person name="Detter J.C."/>
            <person name="Han C."/>
            <person name="Tapia R."/>
            <person name="Land M."/>
            <person name="Hauser L."/>
            <person name="Chang Y.-J."/>
            <person name="Jeffries C."/>
            <person name="Kyrpides N."/>
            <person name="Ivanova N."/>
            <person name="Mikhailova N."/>
            <person name="Hemme C.L."/>
            <person name="Woyke T."/>
        </authorList>
    </citation>
    <scope>NUCLEOTIDE SEQUENCE [LARGE SCALE GENOMIC DNA]</scope>
    <source>
        <strain evidence="4">ATCC 35296 / DSM 3052 / OCM 3 / 743B</strain>
    </source>
</reference>
<dbReference type="RefSeq" id="WP_010077480.1">
    <property type="nucleotide sequence ID" value="NC_014393.1"/>
</dbReference>
<dbReference type="eggNOG" id="ENOG5032S5I">
    <property type="taxonomic scope" value="Bacteria"/>
</dbReference>
<keyword evidence="4" id="KW-1185">Reference proteome</keyword>
<feature type="region of interest" description="Disordered" evidence="1">
    <location>
        <begin position="67"/>
        <end position="108"/>
    </location>
</feature>
<name>D9SWV1_CLOC7</name>
<accession>D9SWV1</accession>
<dbReference type="AlphaFoldDB" id="D9SWV1"/>
<sequence length="288" mass="32465">MAKPSIFSSNYDNQMKRRKKRKRKISLLVVVLIFGAIVGIYAIGFNDFSSKAIDSINTLGSKLISSKEKTDNKEKTDSNDINKAEDKSEDVISESDSEEKEATTEATEEAKIKEIPVKINEKVGALITVDKVTNKITEVTASNENTQYQLSDTRNVGLLYDKSAQMVYIFNSKGEVKDITYTQYVSTKGEINKREDVIAYRSDFVWMGTPKFIDDNTVIYKSFLPWFTTVNYIWIYDNTNNTYKTVWINNKLLGGGTIEILDKVGDGIKVNVDGTDYKVTPNAIATLM</sequence>